<accession>A0A6I3SP77</accession>
<organism evidence="9 10">
    <name type="scientific">Heliobacterium mobile</name>
    <name type="common">Heliobacillus mobilis</name>
    <dbReference type="NCBI Taxonomy" id="28064"/>
    <lineage>
        <taxon>Bacteria</taxon>
        <taxon>Bacillati</taxon>
        <taxon>Bacillota</taxon>
        <taxon>Clostridia</taxon>
        <taxon>Eubacteriales</taxon>
        <taxon>Heliobacteriaceae</taxon>
        <taxon>Heliobacterium</taxon>
    </lineage>
</organism>
<evidence type="ECO:0000256" key="2">
    <source>
        <dbReference type="ARBA" id="ARBA00022670"/>
    </source>
</evidence>
<dbReference type="Gene3D" id="3.90.1720.10">
    <property type="entry name" value="endopeptidase domain like (from Nostoc punctiforme)"/>
    <property type="match status" value="1"/>
</dbReference>
<dbReference type="OrthoDB" id="9808890at2"/>
<keyword evidence="6" id="KW-0788">Thiol protease</keyword>
<dbReference type="InterPro" id="IPR000064">
    <property type="entry name" value="NLP_P60_dom"/>
</dbReference>
<evidence type="ECO:0000256" key="1">
    <source>
        <dbReference type="ARBA" id="ARBA00007074"/>
    </source>
</evidence>
<protein>
    <submittedName>
        <fullName evidence="9">LysM peptidoglycan-binding domain-containing protein</fullName>
    </submittedName>
</protein>
<dbReference type="GO" id="GO:0008234">
    <property type="term" value="F:cysteine-type peptidase activity"/>
    <property type="evidence" value="ECO:0007669"/>
    <property type="project" value="UniProtKB-KW"/>
</dbReference>
<dbReference type="RefSeq" id="WP_155477944.1">
    <property type="nucleotide sequence ID" value="NZ_WNKU01000040.1"/>
</dbReference>
<keyword evidence="4" id="KW-0677">Repeat</keyword>
<proteinExistence type="inferred from homology"/>
<keyword evidence="2" id="KW-0645">Protease</keyword>
<comment type="similarity">
    <text evidence="1">Belongs to the peptidase C40 family.</text>
</comment>
<keyword evidence="3" id="KW-0732">Signal</keyword>
<dbReference type="Pfam" id="PF00877">
    <property type="entry name" value="NLPC_P60"/>
    <property type="match status" value="1"/>
</dbReference>
<dbReference type="GO" id="GO:0006508">
    <property type="term" value="P:proteolysis"/>
    <property type="evidence" value="ECO:0007669"/>
    <property type="project" value="UniProtKB-KW"/>
</dbReference>
<evidence type="ECO:0000259" key="8">
    <source>
        <dbReference type="PROSITE" id="PS51935"/>
    </source>
</evidence>
<dbReference type="PROSITE" id="PS51935">
    <property type="entry name" value="NLPC_P60"/>
    <property type="match status" value="1"/>
</dbReference>
<dbReference type="Gene3D" id="3.10.350.10">
    <property type="entry name" value="LysM domain"/>
    <property type="match status" value="1"/>
</dbReference>
<dbReference type="PROSITE" id="PS51782">
    <property type="entry name" value="LYSM"/>
    <property type="match status" value="1"/>
</dbReference>
<dbReference type="InterPro" id="IPR038765">
    <property type="entry name" value="Papain-like_cys_pep_sf"/>
</dbReference>
<dbReference type="InterPro" id="IPR036779">
    <property type="entry name" value="LysM_dom_sf"/>
</dbReference>
<evidence type="ECO:0000313" key="10">
    <source>
        <dbReference type="Proteomes" id="UP000430670"/>
    </source>
</evidence>
<sequence length="252" mass="27820">MDILKHKSFFNYIGPIVFTIGLISAPNQAFASNTSPTYTVKTGDTLWAISQHAGVNINKIIELNPKLVNPNYLKVGQILNLPVQDMPKAASQLNGSPLISLQTVKQTVSSEQSSTKDPKQKIGQGIISTGKKLLGKPYKYGAQSMNPSSFDCSSFTQYVYGVNHIKLNRVASQQATQGQNIDKGQMREGDLVFFWNNDTQNQKGLDRIGHVGIYLGDGKFIHCSTSDKGVIISDINDKYYLKTFICARRVIL</sequence>
<gene>
    <name evidence="9" type="ORF">GJ688_18185</name>
</gene>
<reference evidence="9 10" key="1">
    <citation type="submission" date="2019-11" db="EMBL/GenBank/DDBJ databases">
        <title>Whole-genome sequence of a the green, strictly anaerobic photosynthetic bacterium Heliobacillus mobilis DSM 6151.</title>
        <authorList>
            <person name="Kyndt J.A."/>
            <person name="Meyer T.E."/>
        </authorList>
    </citation>
    <scope>NUCLEOTIDE SEQUENCE [LARGE SCALE GENOMIC DNA]</scope>
    <source>
        <strain evidence="9 10">DSM 6151</strain>
    </source>
</reference>
<dbReference type="EMBL" id="WNKU01000040">
    <property type="protein sequence ID" value="MTV50863.1"/>
    <property type="molecule type" value="Genomic_DNA"/>
</dbReference>
<dbReference type="CDD" id="cd00118">
    <property type="entry name" value="LysM"/>
    <property type="match status" value="1"/>
</dbReference>
<dbReference type="PANTHER" id="PTHR47053">
    <property type="entry name" value="MUREIN DD-ENDOPEPTIDASE MEPH-RELATED"/>
    <property type="match status" value="1"/>
</dbReference>
<keyword evidence="5" id="KW-0378">Hydrolase</keyword>
<evidence type="ECO:0000256" key="5">
    <source>
        <dbReference type="ARBA" id="ARBA00022801"/>
    </source>
</evidence>
<evidence type="ECO:0000259" key="7">
    <source>
        <dbReference type="PROSITE" id="PS51782"/>
    </source>
</evidence>
<dbReference type="SUPFAM" id="SSF54001">
    <property type="entry name" value="Cysteine proteinases"/>
    <property type="match status" value="1"/>
</dbReference>
<dbReference type="SUPFAM" id="SSF54106">
    <property type="entry name" value="LysM domain"/>
    <property type="match status" value="1"/>
</dbReference>
<dbReference type="Pfam" id="PF01476">
    <property type="entry name" value="LysM"/>
    <property type="match status" value="1"/>
</dbReference>
<dbReference type="PANTHER" id="PTHR47053:SF1">
    <property type="entry name" value="MUREIN DD-ENDOPEPTIDASE MEPH-RELATED"/>
    <property type="match status" value="1"/>
</dbReference>
<evidence type="ECO:0000256" key="4">
    <source>
        <dbReference type="ARBA" id="ARBA00022737"/>
    </source>
</evidence>
<dbReference type="AlphaFoldDB" id="A0A6I3SP77"/>
<comment type="caution">
    <text evidence="9">The sequence shown here is derived from an EMBL/GenBank/DDBJ whole genome shotgun (WGS) entry which is preliminary data.</text>
</comment>
<feature type="domain" description="NlpC/P60" evidence="8">
    <location>
        <begin position="120"/>
        <end position="251"/>
    </location>
</feature>
<keyword evidence="10" id="KW-1185">Reference proteome</keyword>
<evidence type="ECO:0000256" key="3">
    <source>
        <dbReference type="ARBA" id="ARBA00022729"/>
    </source>
</evidence>
<dbReference type="Proteomes" id="UP000430670">
    <property type="component" value="Unassembled WGS sequence"/>
</dbReference>
<feature type="domain" description="LysM" evidence="7">
    <location>
        <begin position="36"/>
        <end position="81"/>
    </location>
</feature>
<evidence type="ECO:0000256" key="6">
    <source>
        <dbReference type="ARBA" id="ARBA00022807"/>
    </source>
</evidence>
<dbReference type="SMART" id="SM00257">
    <property type="entry name" value="LysM"/>
    <property type="match status" value="1"/>
</dbReference>
<name>A0A6I3SP77_HELMO</name>
<dbReference type="InterPro" id="IPR051202">
    <property type="entry name" value="Peptidase_C40"/>
</dbReference>
<dbReference type="InterPro" id="IPR018392">
    <property type="entry name" value="LysM"/>
</dbReference>
<evidence type="ECO:0000313" key="9">
    <source>
        <dbReference type="EMBL" id="MTV50863.1"/>
    </source>
</evidence>